<dbReference type="RefSeq" id="XP_009035542.1">
    <property type="nucleotide sequence ID" value="XM_009037294.1"/>
</dbReference>
<feature type="region of interest" description="Disordered" evidence="13">
    <location>
        <begin position="364"/>
        <end position="393"/>
    </location>
</feature>
<evidence type="ECO:0000313" key="16">
    <source>
        <dbReference type="Proteomes" id="UP000002729"/>
    </source>
</evidence>
<sequence length="419" mass="45817">ARRRRVLGLPQKMMFARAAARRLPPTARRFSEAPQKLDRAARRAARLEAGGQATGEETGTTAALWASVAASTAVISGGIYSLMADPEESALAKAAQSSALGGWVVANVSEASKPFVQPSREKLLPDWPPDYLNISPDVPCPHTLVLDLDDTLVRATWDRRYGWRHAKRPGAEQFLREMAKYYEIVIFTTNIAGVADPVVHALDKDGCAMHRLYRDATMFVRGTHCKDLSKLNRDVRKIVVVDKDRAAVQLQPGNAIIVKPYTDATDRLDTELEDLTPFLAALVNENVRDVPAALAKFSSNDATVVAAEYGDMLKEAKNKTDAVRKIGLGGFVRGRARQPEPDLALEPAGTMLSAAGLSAKDIAGDAPEATPKKGGIFGWWDRKNKEAEEDQKKKMEAWQKVLQKKEAQKRLAAEARAAA</sequence>
<keyword evidence="4" id="KW-0812">Transmembrane</keyword>
<evidence type="ECO:0000256" key="4">
    <source>
        <dbReference type="ARBA" id="ARBA00022692"/>
    </source>
</evidence>
<dbReference type="GO" id="GO:0015031">
    <property type="term" value="P:protein transport"/>
    <property type="evidence" value="ECO:0007669"/>
    <property type="project" value="UniProtKB-KW"/>
</dbReference>
<protein>
    <recommendedName>
        <fullName evidence="12">Mitochondrial import inner membrane translocase subunit TIM50</fullName>
    </recommendedName>
</protein>
<dbReference type="OrthoDB" id="287041at2759"/>
<dbReference type="CDD" id="cd07521">
    <property type="entry name" value="HAD_FCP1-like"/>
    <property type="match status" value="1"/>
</dbReference>
<evidence type="ECO:0000256" key="9">
    <source>
        <dbReference type="ARBA" id="ARBA00023010"/>
    </source>
</evidence>
<dbReference type="GO" id="GO:0005744">
    <property type="term" value="C:TIM23 mitochondrial import inner membrane translocase complex"/>
    <property type="evidence" value="ECO:0007669"/>
    <property type="project" value="UniProtKB-UniRule"/>
</dbReference>
<dbReference type="KEGG" id="aaf:AURANDRAFT_24304"/>
<evidence type="ECO:0000256" key="5">
    <source>
        <dbReference type="ARBA" id="ARBA00022792"/>
    </source>
</evidence>
<feature type="non-terminal residue" evidence="15">
    <location>
        <position position="1"/>
    </location>
</feature>
<feature type="domain" description="FCP1 homology" evidence="14">
    <location>
        <begin position="137"/>
        <end position="282"/>
    </location>
</feature>
<keyword evidence="3 12" id="KW-0813">Transport</keyword>
<dbReference type="FunFam" id="3.40.50.1000:FF:000019">
    <property type="entry name" value="Mitochondrial import inner membrane translocase subunit TIM50"/>
    <property type="match status" value="1"/>
</dbReference>
<evidence type="ECO:0000256" key="3">
    <source>
        <dbReference type="ARBA" id="ARBA00022448"/>
    </source>
</evidence>
<evidence type="ECO:0000256" key="10">
    <source>
        <dbReference type="ARBA" id="ARBA00023128"/>
    </source>
</evidence>
<dbReference type="SMART" id="SM00577">
    <property type="entry name" value="CPDc"/>
    <property type="match status" value="1"/>
</dbReference>
<keyword evidence="7 12" id="KW-0809">Transit peptide</keyword>
<accession>F0Y5E2</accession>
<keyword evidence="6 12" id="KW-0653">Protein transport</keyword>
<dbReference type="AlphaFoldDB" id="F0Y5E2"/>
<evidence type="ECO:0000256" key="12">
    <source>
        <dbReference type="RuleBase" id="RU365079"/>
    </source>
</evidence>
<dbReference type="EMBL" id="GL833125">
    <property type="protein sequence ID" value="EGB09478.1"/>
    <property type="molecule type" value="Genomic_DNA"/>
</dbReference>
<evidence type="ECO:0000313" key="15">
    <source>
        <dbReference type="EMBL" id="EGB09478.1"/>
    </source>
</evidence>
<evidence type="ECO:0000256" key="11">
    <source>
        <dbReference type="ARBA" id="ARBA00023136"/>
    </source>
</evidence>
<dbReference type="PANTHER" id="PTHR12210">
    <property type="entry name" value="DULLARD PROTEIN PHOSPHATASE"/>
    <property type="match status" value="1"/>
</dbReference>
<dbReference type="eggNOG" id="KOG2832">
    <property type="taxonomic scope" value="Eukaryota"/>
</dbReference>
<evidence type="ECO:0000256" key="7">
    <source>
        <dbReference type="ARBA" id="ARBA00022946"/>
    </source>
</evidence>
<evidence type="ECO:0000256" key="8">
    <source>
        <dbReference type="ARBA" id="ARBA00022989"/>
    </source>
</evidence>
<evidence type="ECO:0000256" key="13">
    <source>
        <dbReference type="SAM" id="MobiDB-lite"/>
    </source>
</evidence>
<dbReference type="Gene3D" id="3.40.50.1000">
    <property type="entry name" value="HAD superfamily/HAD-like"/>
    <property type="match status" value="1"/>
</dbReference>
<dbReference type="GeneID" id="20219890"/>
<evidence type="ECO:0000256" key="2">
    <source>
        <dbReference type="ARBA" id="ARBA00006344"/>
    </source>
</evidence>
<keyword evidence="16" id="KW-1185">Reference proteome</keyword>
<dbReference type="SUPFAM" id="SSF56784">
    <property type="entry name" value="HAD-like"/>
    <property type="match status" value="1"/>
</dbReference>
<dbReference type="Proteomes" id="UP000002729">
    <property type="component" value="Unassembled WGS sequence"/>
</dbReference>
<dbReference type="InterPro" id="IPR004274">
    <property type="entry name" value="FCP1_dom"/>
</dbReference>
<dbReference type="PROSITE" id="PS50969">
    <property type="entry name" value="FCP1"/>
    <property type="match status" value="1"/>
</dbReference>
<feature type="compositionally biased region" description="Basic and acidic residues" evidence="13">
    <location>
        <begin position="380"/>
        <end position="393"/>
    </location>
</feature>
<evidence type="ECO:0000259" key="14">
    <source>
        <dbReference type="PROSITE" id="PS50969"/>
    </source>
</evidence>
<keyword evidence="9 12" id="KW-0811">Translocation</keyword>
<comment type="subcellular location">
    <subcellularLocation>
        <location evidence="1 12">Mitochondrion inner membrane</location>
        <topology evidence="1 12">Single-pass membrane protein</topology>
    </subcellularLocation>
</comment>
<comment type="similarity">
    <text evidence="2 12">Belongs to the TIM50 family.</text>
</comment>
<dbReference type="InterPro" id="IPR050365">
    <property type="entry name" value="TIM50"/>
</dbReference>
<reference evidence="15 16" key="1">
    <citation type="journal article" date="2011" name="Proc. Natl. Acad. Sci. U.S.A.">
        <title>Niche of harmful alga Aureococcus anophagefferens revealed through ecogenomics.</title>
        <authorList>
            <person name="Gobler C.J."/>
            <person name="Berry D.L."/>
            <person name="Dyhrman S.T."/>
            <person name="Wilhelm S.W."/>
            <person name="Salamov A."/>
            <person name="Lobanov A.V."/>
            <person name="Zhang Y."/>
            <person name="Collier J.L."/>
            <person name="Wurch L.L."/>
            <person name="Kustka A.B."/>
            <person name="Dill B.D."/>
            <person name="Shah M."/>
            <person name="VerBerkmoes N.C."/>
            <person name="Kuo A."/>
            <person name="Terry A."/>
            <person name="Pangilinan J."/>
            <person name="Lindquist E.A."/>
            <person name="Lucas S."/>
            <person name="Paulsen I.T."/>
            <person name="Hattenrath-Lehmann T.K."/>
            <person name="Talmage S.C."/>
            <person name="Walker E.A."/>
            <person name="Koch F."/>
            <person name="Burson A.M."/>
            <person name="Marcoval M.A."/>
            <person name="Tang Y.Z."/>
            <person name="Lecleir G.R."/>
            <person name="Coyne K.J."/>
            <person name="Berg G.M."/>
            <person name="Bertrand E.M."/>
            <person name="Saito M.A."/>
            <person name="Gladyshev V.N."/>
            <person name="Grigoriev I.V."/>
        </authorList>
    </citation>
    <scope>NUCLEOTIDE SEQUENCE [LARGE SCALE GENOMIC DNA]</scope>
    <source>
        <strain evidence="16">CCMP 1984</strain>
    </source>
</reference>
<name>F0Y5E2_AURAN</name>
<evidence type="ECO:0000256" key="1">
    <source>
        <dbReference type="ARBA" id="ARBA00004434"/>
    </source>
</evidence>
<comment type="subunit">
    <text evidence="12">Component of the TIM23 complex.</text>
</comment>
<keyword evidence="11" id="KW-0472">Membrane</keyword>
<gene>
    <name evidence="15" type="ORF">AURANDRAFT_24304</name>
</gene>
<proteinExistence type="inferred from homology"/>
<keyword evidence="10 12" id="KW-0496">Mitochondrion</keyword>
<keyword evidence="8" id="KW-1133">Transmembrane helix</keyword>
<dbReference type="InterPro" id="IPR023214">
    <property type="entry name" value="HAD_sf"/>
</dbReference>
<evidence type="ECO:0000256" key="6">
    <source>
        <dbReference type="ARBA" id="ARBA00022927"/>
    </source>
</evidence>
<dbReference type="InParanoid" id="F0Y5E2"/>
<dbReference type="Pfam" id="PF03031">
    <property type="entry name" value="NIF"/>
    <property type="match status" value="1"/>
</dbReference>
<organism evidence="16">
    <name type="scientific">Aureococcus anophagefferens</name>
    <name type="common">Harmful bloom alga</name>
    <dbReference type="NCBI Taxonomy" id="44056"/>
    <lineage>
        <taxon>Eukaryota</taxon>
        <taxon>Sar</taxon>
        <taxon>Stramenopiles</taxon>
        <taxon>Ochrophyta</taxon>
        <taxon>Pelagophyceae</taxon>
        <taxon>Pelagomonadales</taxon>
        <taxon>Pelagomonadaceae</taxon>
        <taxon>Aureococcus</taxon>
    </lineage>
</organism>
<comment type="function">
    <text evidence="12">Essential component of the TIM23 complex, a complex that mediates the translocation of transit peptide-containing proteins across the mitochondrial inner membrane.</text>
</comment>
<dbReference type="OMA" id="CQYYEIV"/>
<dbReference type="InterPro" id="IPR036412">
    <property type="entry name" value="HAD-like_sf"/>
</dbReference>
<keyword evidence="5" id="KW-0999">Mitochondrion inner membrane</keyword>